<keyword evidence="1" id="KW-0808">Transferase</keyword>
<dbReference type="AlphaFoldDB" id="A0A1X7KTI7"/>
<sequence>MKIIGLSSSESEYQTQTTGVGGAMHYFFKELSKRTELIDVYQPKPNLLSRAYSLLSTYEIGNKEWKRAYKRHCALFRAKSRLCRKHLEQHADPFDLIFQWQFFFSPTDRYPSRAPYCLYNDWTTKLNEREYPHWVIPKIRKEINELQTEMLQQAAYVFAFTDKVRQSYIHDYGVHPDRAVTVWGGINMDAIPERIDKPYGSAHILFVGNHYEAKGLDTLLQAMPAIRERFPDTRATIIGNPVGHPMPEVPGVFYKGVVHDKEEMHALYRSADVFVLPTRSETFGHVFAEAMAYQLPCIGTITGGVPEVIDDGKTGLLIERGDERRLVQHVCHLFEHPDLMKRMGVRGYDKAISKFTWEKVVDRMEPYLYEAASYQAKQSAGSKISS</sequence>
<dbReference type="CDD" id="cd03801">
    <property type="entry name" value="GT4_PimA-like"/>
    <property type="match status" value="1"/>
</dbReference>
<dbReference type="STRING" id="1852522.SAMN06295960_2668"/>
<gene>
    <name evidence="1" type="ORF">SAMN06295960_2668</name>
</gene>
<dbReference type="RefSeq" id="WP_176228921.1">
    <property type="nucleotide sequence ID" value="NZ_FXAZ01000003.1"/>
</dbReference>
<dbReference type="PANTHER" id="PTHR45947">
    <property type="entry name" value="SULFOQUINOVOSYL TRANSFERASE SQD2"/>
    <property type="match status" value="1"/>
</dbReference>
<dbReference type="Gene3D" id="3.40.50.2000">
    <property type="entry name" value="Glycogen Phosphorylase B"/>
    <property type="match status" value="2"/>
</dbReference>
<proteinExistence type="predicted"/>
<name>A0A1X7KTI7_9BACL</name>
<dbReference type="GO" id="GO:0016758">
    <property type="term" value="F:hexosyltransferase activity"/>
    <property type="evidence" value="ECO:0007669"/>
    <property type="project" value="TreeGrafter"/>
</dbReference>
<protein>
    <submittedName>
        <fullName evidence="1">Glycosyltransferase involved in cell wall bisynthesis</fullName>
    </submittedName>
</protein>
<evidence type="ECO:0000313" key="2">
    <source>
        <dbReference type="Proteomes" id="UP000193834"/>
    </source>
</evidence>
<keyword evidence="2" id="KW-1185">Reference proteome</keyword>
<evidence type="ECO:0000313" key="1">
    <source>
        <dbReference type="EMBL" id="SMG44530.1"/>
    </source>
</evidence>
<reference evidence="1 2" key="1">
    <citation type="submission" date="2017-04" db="EMBL/GenBank/DDBJ databases">
        <authorList>
            <person name="Afonso C.L."/>
            <person name="Miller P.J."/>
            <person name="Scott M.A."/>
            <person name="Spackman E."/>
            <person name="Goraichik I."/>
            <person name="Dimitrov K.M."/>
            <person name="Suarez D.L."/>
            <person name="Swayne D.E."/>
        </authorList>
    </citation>
    <scope>NUCLEOTIDE SEQUENCE [LARGE SCALE GENOMIC DNA]</scope>
    <source>
        <strain evidence="1 2">11</strain>
    </source>
</reference>
<organism evidence="1 2">
    <name type="scientific">Paenibacillus aquistagni</name>
    <dbReference type="NCBI Taxonomy" id="1852522"/>
    <lineage>
        <taxon>Bacteria</taxon>
        <taxon>Bacillati</taxon>
        <taxon>Bacillota</taxon>
        <taxon>Bacilli</taxon>
        <taxon>Bacillales</taxon>
        <taxon>Paenibacillaceae</taxon>
        <taxon>Paenibacillus</taxon>
    </lineage>
</organism>
<dbReference type="PANTHER" id="PTHR45947:SF3">
    <property type="entry name" value="SULFOQUINOVOSYL TRANSFERASE SQD2"/>
    <property type="match status" value="1"/>
</dbReference>
<dbReference type="SUPFAM" id="SSF53756">
    <property type="entry name" value="UDP-Glycosyltransferase/glycogen phosphorylase"/>
    <property type="match status" value="1"/>
</dbReference>
<accession>A0A1X7KTI7</accession>
<dbReference type="InterPro" id="IPR050194">
    <property type="entry name" value="Glycosyltransferase_grp1"/>
</dbReference>
<dbReference type="EMBL" id="FXAZ01000003">
    <property type="protein sequence ID" value="SMG44530.1"/>
    <property type="molecule type" value="Genomic_DNA"/>
</dbReference>
<dbReference type="Pfam" id="PF13692">
    <property type="entry name" value="Glyco_trans_1_4"/>
    <property type="match status" value="1"/>
</dbReference>
<dbReference type="Proteomes" id="UP000193834">
    <property type="component" value="Unassembled WGS sequence"/>
</dbReference>